<dbReference type="Proteomes" id="UP000187209">
    <property type="component" value="Unassembled WGS sequence"/>
</dbReference>
<protein>
    <submittedName>
        <fullName evidence="1">Uncharacterized protein</fullName>
    </submittedName>
</protein>
<keyword evidence="2" id="KW-1185">Reference proteome</keyword>
<comment type="caution">
    <text evidence="1">The sequence shown here is derived from an EMBL/GenBank/DDBJ whole genome shotgun (WGS) entry which is preliminary data.</text>
</comment>
<gene>
    <name evidence="1" type="ORF">SteCoe_11371</name>
</gene>
<reference evidence="1 2" key="1">
    <citation type="submission" date="2016-11" db="EMBL/GenBank/DDBJ databases">
        <title>The macronuclear genome of Stentor coeruleus: a giant cell with tiny introns.</title>
        <authorList>
            <person name="Slabodnick M."/>
            <person name="Ruby J.G."/>
            <person name="Reiff S.B."/>
            <person name="Swart E.C."/>
            <person name="Gosai S."/>
            <person name="Prabakaran S."/>
            <person name="Witkowska E."/>
            <person name="Larue G.E."/>
            <person name="Fisher S."/>
            <person name="Freeman R.M."/>
            <person name="Gunawardena J."/>
            <person name="Chu W."/>
            <person name="Stover N.A."/>
            <person name="Gregory B.D."/>
            <person name="Nowacki M."/>
            <person name="Derisi J."/>
            <person name="Roy S.W."/>
            <person name="Marshall W.F."/>
            <person name="Sood P."/>
        </authorList>
    </citation>
    <scope>NUCLEOTIDE SEQUENCE [LARGE SCALE GENOMIC DNA]</scope>
    <source>
        <strain evidence="1">WM001</strain>
    </source>
</reference>
<dbReference type="EMBL" id="MPUH01000189">
    <property type="protein sequence ID" value="OMJ86976.1"/>
    <property type="molecule type" value="Genomic_DNA"/>
</dbReference>
<organism evidence="1 2">
    <name type="scientific">Stentor coeruleus</name>
    <dbReference type="NCBI Taxonomy" id="5963"/>
    <lineage>
        <taxon>Eukaryota</taxon>
        <taxon>Sar</taxon>
        <taxon>Alveolata</taxon>
        <taxon>Ciliophora</taxon>
        <taxon>Postciliodesmatophora</taxon>
        <taxon>Heterotrichea</taxon>
        <taxon>Heterotrichida</taxon>
        <taxon>Stentoridae</taxon>
        <taxon>Stentor</taxon>
    </lineage>
</organism>
<accession>A0A1R2CDC1</accession>
<proteinExistence type="predicted"/>
<name>A0A1R2CDC1_9CILI</name>
<sequence length="132" mass="14928">MGTVKSYMCCGDRAQTEAYGETILPLDSRSYRANLVHSSNKLLESIEQVNSKPVEFDEMDRINQLLDFAESRITTAQSITKLAEAVQKDQEITTKSLANMSDLANHTPQLKHISPDKIQKKTLNAKRRTKMQ</sequence>
<dbReference type="AlphaFoldDB" id="A0A1R2CDC1"/>
<evidence type="ECO:0000313" key="1">
    <source>
        <dbReference type="EMBL" id="OMJ86976.1"/>
    </source>
</evidence>
<evidence type="ECO:0000313" key="2">
    <source>
        <dbReference type="Proteomes" id="UP000187209"/>
    </source>
</evidence>